<dbReference type="GO" id="GO:0003677">
    <property type="term" value="F:DNA binding"/>
    <property type="evidence" value="ECO:0007669"/>
    <property type="project" value="InterPro"/>
</dbReference>
<dbReference type="EMBL" id="RBAM01000111">
    <property type="protein sequence ID" value="RKN53600.1"/>
    <property type="molecule type" value="Genomic_DNA"/>
</dbReference>
<dbReference type="PROSITE" id="PS51898">
    <property type="entry name" value="TYR_RECOMBINASE"/>
    <property type="match status" value="1"/>
</dbReference>
<feature type="domain" description="Tyr recombinase" evidence="3">
    <location>
        <begin position="18"/>
        <end position="211"/>
    </location>
</feature>
<keyword evidence="5" id="KW-1185">Reference proteome</keyword>
<organism evidence="4 5">
    <name type="scientific">Streptomyces klenkii</name>
    <dbReference type="NCBI Taxonomy" id="1420899"/>
    <lineage>
        <taxon>Bacteria</taxon>
        <taxon>Bacillati</taxon>
        <taxon>Actinomycetota</taxon>
        <taxon>Actinomycetes</taxon>
        <taxon>Kitasatosporales</taxon>
        <taxon>Streptomycetaceae</taxon>
        <taxon>Streptomyces</taxon>
    </lineage>
</organism>
<feature type="non-terminal residue" evidence="4">
    <location>
        <position position="1"/>
    </location>
</feature>
<proteinExistence type="predicted"/>
<dbReference type="AlphaFoldDB" id="A0A3A9ZZP1"/>
<dbReference type="Proteomes" id="UP000270343">
    <property type="component" value="Unassembled WGS sequence"/>
</dbReference>
<evidence type="ECO:0000313" key="5">
    <source>
        <dbReference type="Proteomes" id="UP000270343"/>
    </source>
</evidence>
<dbReference type="Gene3D" id="1.10.443.10">
    <property type="entry name" value="Intergrase catalytic core"/>
    <property type="match status" value="1"/>
</dbReference>
<feature type="region of interest" description="Disordered" evidence="2">
    <location>
        <begin position="1"/>
        <end position="23"/>
    </location>
</feature>
<evidence type="ECO:0000313" key="4">
    <source>
        <dbReference type="EMBL" id="RKN53600.1"/>
    </source>
</evidence>
<comment type="caution">
    <text evidence="4">The sequence shown here is derived from an EMBL/GenBank/DDBJ whole genome shotgun (WGS) entry which is preliminary data.</text>
</comment>
<reference evidence="4 5" key="1">
    <citation type="journal article" date="2015" name="Antonie Van Leeuwenhoek">
        <title>Streptomyces klenkii sp. nov., isolated from deep marine sediment.</title>
        <authorList>
            <person name="Veyisoglu A."/>
            <person name="Sahin N."/>
        </authorList>
    </citation>
    <scope>NUCLEOTIDE SEQUENCE [LARGE SCALE GENOMIC DNA]</scope>
    <source>
        <strain evidence="4 5">KCTC 29202</strain>
    </source>
</reference>
<feature type="compositionally biased region" description="Basic and acidic residues" evidence="2">
    <location>
        <begin position="1"/>
        <end position="14"/>
    </location>
</feature>
<sequence>KALKPMKADPERLARGRGKAAAATPEQLRQMAAAVPDSLTGLRDHALWLLAFAVAGRSAEVSALRGDGIVHVSQGLEVRVPSVKGRPARDVVVGYGKSPDTCPVRAWLTWCSAAGIVTGPAFVPIDRWGNIGDHALSPAACREIIARNAERAGVAVRLTGHSMRAGFITTSRVAGKREEKIRAQSGHADNSPVFWGYIRDADKWTDAASEDIGL</sequence>
<dbReference type="InterPro" id="IPR013762">
    <property type="entry name" value="Integrase-like_cat_sf"/>
</dbReference>
<accession>A0A3A9ZZP1</accession>
<keyword evidence="1" id="KW-0233">DNA recombination</keyword>
<protein>
    <submittedName>
        <fullName evidence="4">Integrase</fullName>
    </submittedName>
</protein>
<name>A0A3A9ZZP1_9ACTN</name>
<dbReference type="InterPro" id="IPR002104">
    <property type="entry name" value="Integrase_catalytic"/>
</dbReference>
<evidence type="ECO:0000259" key="3">
    <source>
        <dbReference type="PROSITE" id="PS51898"/>
    </source>
</evidence>
<dbReference type="GO" id="GO:0015074">
    <property type="term" value="P:DNA integration"/>
    <property type="evidence" value="ECO:0007669"/>
    <property type="project" value="InterPro"/>
</dbReference>
<dbReference type="GO" id="GO:0006310">
    <property type="term" value="P:DNA recombination"/>
    <property type="evidence" value="ECO:0007669"/>
    <property type="project" value="UniProtKB-KW"/>
</dbReference>
<evidence type="ECO:0000256" key="1">
    <source>
        <dbReference type="ARBA" id="ARBA00023172"/>
    </source>
</evidence>
<dbReference type="SUPFAM" id="SSF56349">
    <property type="entry name" value="DNA breaking-rejoining enzymes"/>
    <property type="match status" value="1"/>
</dbReference>
<dbReference type="InterPro" id="IPR011010">
    <property type="entry name" value="DNA_brk_join_enz"/>
</dbReference>
<gene>
    <name evidence="4" type="ORF">D7231_35015</name>
</gene>
<evidence type="ECO:0000256" key="2">
    <source>
        <dbReference type="SAM" id="MobiDB-lite"/>
    </source>
</evidence>